<comment type="caution">
    <text evidence="12">The sequence shown here is derived from an EMBL/GenBank/DDBJ whole genome shotgun (WGS) entry which is preliminary data.</text>
</comment>
<evidence type="ECO:0000313" key="12">
    <source>
        <dbReference type="EMBL" id="KAI9559407.1"/>
    </source>
</evidence>
<dbReference type="InterPro" id="IPR011990">
    <property type="entry name" value="TPR-like_helical_dom_sf"/>
</dbReference>
<keyword evidence="5" id="KW-0053">Apoptosis</keyword>
<evidence type="ECO:0000313" key="13">
    <source>
        <dbReference type="Proteomes" id="UP000820818"/>
    </source>
</evidence>
<keyword evidence="9 11" id="KW-0472">Membrane</keyword>
<dbReference type="InterPro" id="IPR028058">
    <property type="entry name" value="Fis1_TPR_N"/>
</dbReference>
<sequence length="181" mass="20289">MTSAVFPLTVYVLVFITIVFAILLERETDGGKMEDVLDESVSEEDLRKFERRYHDSLAQGTVTHVIQFEYAWCLIRSKYPTDVKRGIFLLEDLSKGENESGKRDCIYYLAIGNAKIKEYSKALGYTKVLLQVEPGNRQVQTLKHTIEKRMEREGLKGMAIIGGAALALGSLIGLGVALARK</sequence>
<dbReference type="InterPro" id="IPR016543">
    <property type="entry name" value="Fis1"/>
</dbReference>
<dbReference type="PANTHER" id="PTHR13247">
    <property type="entry name" value="TETRATRICOPEPTIDE REPEAT PROTEIN 11 TPR REPEAT PROTEIN 11"/>
    <property type="match status" value="1"/>
</dbReference>
<keyword evidence="6" id="KW-1000">Mitochondrion outer membrane</keyword>
<dbReference type="GO" id="GO:0005741">
    <property type="term" value="C:mitochondrial outer membrane"/>
    <property type="evidence" value="ECO:0007669"/>
    <property type="project" value="UniProtKB-SubCell"/>
</dbReference>
<feature type="transmembrane region" description="Helical" evidence="11">
    <location>
        <begin position="6"/>
        <end position="24"/>
    </location>
</feature>
<evidence type="ECO:0008006" key="14">
    <source>
        <dbReference type="Google" id="ProtNLM"/>
    </source>
</evidence>
<dbReference type="AlphaFoldDB" id="A0AAD5KS76"/>
<dbReference type="GO" id="GO:0016559">
    <property type="term" value="P:peroxisome fission"/>
    <property type="evidence" value="ECO:0007669"/>
    <property type="project" value="TreeGrafter"/>
</dbReference>
<dbReference type="InterPro" id="IPR033745">
    <property type="entry name" value="Fis1_cytosol"/>
</dbReference>
<evidence type="ECO:0000256" key="3">
    <source>
        <dbReference type="ARBA" id="ARBA00008937"/>
    </source>
</evidence>
<evidence type="ECO:0000256" key="9">
    <source>
        <dbReference type="ARBA" id="ARBA00023136"/>
    </source>
</evidence>
<name>A0AAD5KS76_9CRUS</name>
<reference evidence="12 13" key="1">
    <citation type="submission" date="2022-05" db="EMBL/GenBank/DDBJ databases">
        <title>A multi-omics perspective on studying reproductive biology in Daphnia sinensis.</title>
        <authorList>
            <person name="Jia J."/>
        </authorList>
    </citation>
    <scope>NUCLEOTIDE SEQUENCE [LARGE SCALE GENOMIC DNA]</scope>
    <source>
        <strain evidence="12 13">WSL</strain>
    </source>
</reference>
<dbReference type="InterPro" id="IPR028061">
    <property type="entry name" value="Fis1_TPR_C"/>
</dbReference>
<evidence type="ECO:0000256" key="2">
    <source>
        <dbReference type="ARBA" id="ARBA00004572"/>
    </source>
</evidence>
<keyword evidence="4 11" id="KW-0812">Transmembrane</keyword>
<keyword evidence="13" id="KW-1185">Reference proteome</keyword>
<keyword evidence="10" id="KW-0576">Peroxisome</keyword>
<dbReference type="EMBL" id="WJBH02000005">
    <property type="protein sequence ID" value="KAI9559407.1"/>
    <property type="molecule type" value="Genomic_DNA"/>
</dbReference>
<dbReference type="Pfam" id="PF14853">
    <property type="entry name" value="Fis1_TPR_C"/>
    <property type="match status" value="1"/>
</dbReference>
<evidence type="ECO:0000256" key="11">
    <source>
        <dbReference type="SAM" id="Phobius"/>
    </source>
</evidence>
<dbReference type="GO" id="GO:0005778">
    <property type="term" value="C:peroxisomal membrane"/>
    <property type="evidence" value="ECO:0007669"/>
    <property type="project" value="UniProtKB-SubCell"/>
</dbReference>
<dbReference type="Pfam" id="PF14852">
    <property type="entry name" value="Fis1_TPR_N"/>
    <property type="match status" value="1"/>
</dbReference>
<dbReference type="Proteomes" id="UP000820818">
    <property type="component" value="Linkage Group LG5"/>
</dbReference>
<dbReference type="GO" id="GO:0043653">
    <property type="term" value="P:mitochondrial fragmentation involved in apoptotic process"/>
    <property type="evidence" value="ECO:0007669"/>
    <property type="project" value="TreeGrafter"/>
</dbReference>
<dbReference type="Gene3D" id="1.25.40.10">
    <property type="entry name" value="Tetratricopeptide repeat domain"/>
    <property type="match status" value="1"/>
</dbReference>
<dbReference type="GO" id="GO:0000266">
    <property type="term" value="P:mitochondrial fission"/>
    <property type="evidence" value="ECO:0007669"/>
    <property type="project" value="InterPro"/>
</dbReference>
<gene>
    <name evidence="12" type="ORF">GHT06_016196</name>
</gene>
<dbReference type="PIRSF" id="PIRSF008835">
    <property type="entry name" value="TPR_repeat_11_Fis1"/>
    <property type="match status" value="1"/>
</dbReference>
<evidence type="ECO:0000256" key="7">
    <source>
        <dbReference type="ARBA" id="ARBA00022989"/>
    </source>
</evidence>
<organism evidence="12 13">
    <name type="scientific">Daphnia sinensis</name>
    <dbReference type="NCBI Taxonomy" id="1820382"/>
    <lineage>
        <taxon>Eukaryota</taxon>
        <taxon>Metazoa</taxon>
        <taxon>Ecdysozoa</taxon>
        <taxon>Arthropoda</taxon>
        <taxon>Crustacea</taxon>
        <taxon>Branchiopoda</taxon>
        <taxon>Diplostraca</taxon>
        <taxon>Cladocera</taxon>
        <taxon>Anomopoda</taxon>
        <taxon>Daphniidae</taxon>
        <taxon>Daphnia</taxon>
        <taxon>Daphnia similis group</taxon>
    </lineage>
</organism>
<comment type="similarity">
    <text evidence="3">Belongs to the FIS1 family.</text>
</comment>
<dbReference type="FunFam" id="1.25.40.10:FF:000147">
    <property type="entry name" value="Mitochondrial fission 1 protein"/>
    <property type="match status" value="1"/>
</dbReference>
<proteinExistence type="inferred from homology"/>
<evidence type="ECO:0000256" key="10">
    <source>
        <dbReference type="ARBA" id="ARBA00023140"/>
    </source>
</evidence>
<comment type="subcellular location">
    <subcellularLocation>
        <location evidence="2">Mitochondrion outer membrane</location>
        <topology evidence="2">Single-pass membrane protein</topology>
    </subcellularLocation>
    <subcellularLocation>
        <location evidence="1">Peroxisome membrane</location>
        <topology evidence="1">Single-pass membrane protein</topology>
    </subcellularLocation>
</comment>
<evidence type="ECO:0000256" key="4">
    <source>
        <dbReference type="ARBA" id="ARBA00022692"/>
    </source>
</evidence>
<keyword evidence="8" id="KW-0496">Mitochondrion</keyword>
<evidence type="ECO:0000256" key="6">
    <source>
        <dbReference type="ARBA" id="ARBA00022787"/>
    </source>
</evidence>
<dbReference type="SUPFAM" id="SSF48452">
    <property type="entry name" value="TPR-like"/>
    <property type="match status" value="1"/>
</dbReference>
<dbReference type="CDD" id="cd12212">
    <property type="entry name" value="Fis1"/>
    <property type="match status" value="1"/>
</dbReference>
<evidence type="ECO:0000256" key="5">
    <source>
        <dbReference type="ARBA" id="ARBA00022703"/>
    </source>
</evidence>
<evidence type="ECO:0000256" key="8">
    <source>
        <dbReference type="ARBA" id="ARBA00023128"/>
    </source>
</evidence>
<keyword evidence="7 11" id="KW-1133">Transmembrane helix</keyword>
<accession>A0AAD5KS76</accession>
<protein>
    <recommendedName>
        <fullName evidence="14">Mitochondrial fission 1 protein</fullName>
    </recommendedName>
</protein>
<dbReference type="GO" id="GO:0000422">
    <property type="term" value="P:autophagy of mitochondrion"/>
    <property type="evidence" value="ECO:0007669"/>
    <property type="project" value="TreeGrafter"/>
</dbReference>
<feature type="transmembrane region" description="Helical" evidence="11">
    <location>
        <begin position="158"/>
        <end position="179"/>
    </location>
</feature>
<dbReference type="PANTHER" id="PTHR13247:SF0">
    <property type="entry name" value="MITOCHONDRIAL FISSION 1 PROTEIN"/>
    <property type="match status" value="1"/>
</dbReference>
<evidence type="ECO:0000256" key="1">
    <source>
        <dbReference type="ARBA" id="ARBA00004549"/>
    </source>
</evidence>